<reference evidence="12 13" key="1">
    <citation type="submission" date="2017-08" db="EMBL/GenBank/DDBJ databases">
        <title>Infants hospitalized years apart are colonized by the same room-sourced microbial strains.</title>
        <authorList>
            <person name="Brooks B."/>
            <person name="Olm M.R."/>
            <person name="Firek B.A."/>
            <person name="Baker R."/>
            <person name="Thomas B.C."/>
            <person name="Morowitz M.J."/>
            <person name="Banfield J.F."/>
        </authorList>
    </citation>
    <scope>NUCLEOTIDE SEQUENCE [LARGE SCALE GENOMIC DNA]</scope>
    <source>
        <strain evidence="12">S2_005_003_R2_42</strain>
    </source>
</reference>
<dbReference type="GO" id="GO:0009279">
    <property type="term" value="C:cell outer membrane"/>
    <property type="evidence" value="ECO:0007669"/>
    <property type="project" value="UniProtKB-SubCell"/>
</dbReference>
<keyword evidence="11" id="KW-0175">Coiled coil</keyword>
<dbReference type="AlphaFoldDB" id="A0A2W5KIY0"/>
<evidence type="ECO:0000256" key="10">
    <source>
        <dbReference type="RuleBase" id="RU362097"/>
    </source>
</evidence>
<comment type="similarity">
    <text evidence="2 10">Belongs to the outer membrane factor (OMF) (TC 1.B.17) family.</text>
</comment>
<gene>
    <name evidence="12" type="ORF">DI564_08780</name>
</gene>
<evidence type="ECO:0000313" key="13">
    <source>
        <dbReference type="Proteomes" id="UP000249046"/>
    </source>
</evidence>
<dbReference type="SUPFAM" id="SSF56954">
    <property type="entry name" value="Outer membrane efflux proteins (OEP)"/>
    <property type="match status" value="1"/>
</dbReference>
<keyword evidence="7 10" id="KW-0564">Palmitate</keyword>
<keyword evidence="8 10" id="KW-0449">Lipoprotein</keyword>
<dbReference type="InterPro" id="IPR010131">
    <property type="entry name" value="MdtP/NodT-like"/>
</dbReference>
<evidence type="ECO:0000256" key="4">
    <source>
        <dbReference type="ARBA" id="ARBA00022692"/>
    </source>
</evidence>
<dbReference type="InterPro" id="IPR003423">
    <property type="entry name" value="OMP_efflux"/>
</dbReference>
<dbReference type="PROSITE" id="PS51257">
    <property type="entry name" value="PROKAR_LIPOPROTEIN"/>
    <property type="match status" value="1"/>
</dbReference>
<evidence type="ECO:0000256" key="5">
    <source>
        <dbReference type="ARBA" id="ARBA00022729"/>
    </source>
</evidence>
<dbReference type="NCBIfam" id="TIGR01845">
    <property type="entry name" value="outer_NodT"/>
    <property type="match status" value="1"/>
</dbReference>
<comment type="subcellular location">
    <subcellularLocation>
        <location evidence="10">Cell outer membrane</location>
        <topology evidence="10">Lipid-anchor</topology>
    </subcellularLocation>
    <subcellularLocation>
        <location evidence="1">Membrane</location>
    </subcellularLocation>
</comment>
<keyword evidence="3 10" id="KW-1134">Transmembrane beta strand</keyword>
<sequence length="482" mass="51593">MRSSFVTLVVFALLATGCASTQGLHPQGRLRDPDSLAARRSLGEVEVSPAAWPRRDWWRSLGDPQLDALIDEALAGNPGLEVADARSRQALARVGTADADRQPTVGARASSSGLRIPETVIEPPIGGHYSALNSLSLSFSYGFDLWGGKRAAWEAAVDEAHAAEIDAQAARLTLSANVARSYVELAHAFERADIADRERERARHALDLTRQRVEAGIDSALQLRQAESAVPMAEQQWLAAQARIDDERITLAALLGAGPDRGLTIARPQLSAPVALQLPGRLPAELLGRRPDLVAARWRVESTRHSIEHARAAFYPNIDLSAAVGLAALGGDGLFSAQGRYYQFAPAISLPIFDGGRLRANLAGADAQYDVAVAEYNQNLVDALRDVAARITALRSLAPQIEAAREAAQTAAAAHRLAEERYRNGIGNYLDVLIVQQQLLSAEQRVADLETQRVDDAIALVQALGGGFEADAPAPAEPATHS</sequence>
<organism evidence="12 13">
    <name type="scientific">Rhodanobacter denitrificans</name>
    <dbReference type="NCBI Taxonomy" id="666685"/>
    <lineage>
        <taxon>Bacteria</taxon>
        <taxon>Pseudomonadati</taxon>
        <taxon>Pseudomonadota</taxon>
        <taxon>Gammaproteobacteria</taxon>
        <taxon>Lysobacterales</taxon>
        <taxon>Rhodanobacteraceae</taxon>
        <taxon>Rhodanobacter</taxon>
    </lineage>
</organism>
<comment type="caution">
    <text evidence="12">The sequence shown here is derived from an EMBL/GenBank/DDBJ whole genome shotgun (WGS) entry which is preliminary data.</text>
</comment>
<dbReference type="Proteomes" id="UP000249046">
    <property type="component" value="Unassembled WGS sequence"/>
</dbReference>
<feature type="chain" id="PRO_5015797913" evidence="10">
    <location>
        <begin position="22"/>
        <end position="482"/>
    </location>
</feature>
<accession>A0A2W5KIY0</accession>
<dbReference type="PANTHER" id="PTHR30203">
    <property type="entry name" value="OUTER MEMBRANE CATION EFFLUX PROTEIN"/>
    <property type="match status" value="1"/>
</dbReference>
<evidence type="ECO:0000256" key="2">
    <source>
        <dbReference type="ARBA" id="ARBA00007613"/>
    </source>
</evidence>
<dbReference type="Gene3D" id="2.20.200.10">
    <property type="entry name" value="Outer membrane efflux proteins (OEP)"/>
    <property type="match status" value="1"/>
</dbReference>
<evidence type="ECO:0000256" key="8">
    <source>
        <dbReference type="ARBA" id="ARBA00023288"/>
    </source>
</evidence>
<keyword evidence="6 10" id="KW-0472">Membrane</keyword>
<dbReference type="GO" id="GO:0015562">
    <property type="term" value="F:efflux transmembrane transporter activity"/>
    <property type="evidence" value="ECO:0007669"/>
    <property type="project" value="InterPro"/>
</dbReference>
<dbReference type="PANTHER" id="PTHR30203:SF20">
    <property type="entry name" value="MULTIDRUG RESISTANCE OUTER MEMBRANE PROTEIN MDTP-RELATED"/>
    <property type="match status" value="1"/>
</dbReference>
<dbReference type="Pfam" id="PF02321">
    <property type="entry name" value="OEP"/>
    <property type="match status" value="2"/>
</dbReference>
<keyword evidence="5 10" id="KW-0732">Signal</keyword>
<protein>
    <submittedName>
        <fullName evidence="12">Multidrug RND transporter</fullName>
    </submittedName>
</protein>
<evidence type="ECO:0000256" key="6">
    <source>
        <dbReference type="ARBA" id="ARBA00023136"/>
    </source>
</evidence>
<feature type="coiled-coil region" evidence="11">
    <location>
        <begin position="401"/>
        <end position="452"/>
    </location>
</feature>
<dbReference type="EMBL" id="QFPO01000006">
    <property type="protein sequence ID" value="PZQ15418.1"/>
    <property type="molecule type" value="Genomic_DNA"/>
</dbReference>
<evidence type="ECO:0000256" key="3">
    <source>
        <dbReference type="ARBA" id="ARBA00022452"/>
    </source>
</evidence>
<evidence type="ECO:0000313" key="12">
    <source>
        <dbReference type="EMBL" id="PZQ15418.1"/>
    </source>
</evidence>
<name>A0A2W5KIY0_9GAMM</name>
<proteinExistence type="inferred from homology"/>
<feature type="signal peptide" evidence="10">
    <location>
        <begin position="1"/>
        <end position="21"/>
    </location>
</feature>
<comment type="function">
    <text evidence="9">Could be involved in resistance to puromycin, acriflavine and tetraphenylarsonium chloride.</text>
</comment>
<keyword evidence="4 10" id="KW-0812">Transmembrane</keyword>
<evidence type="ECO:0000256" key="9">
    <source>
        <dbReference type="ARBA" id="ARBA00037313"/>
    </source>
</evidence>
<evidence type="ECO:0000256" key="7">
    <source>
        <dbReference type="ARBA" id="ARBA00023139"/>
    </source>
</evidence>
<evidence type="ECO:0000256" key="11">
    <source>
        <dbReference type="SAM" id="Coils"/>
    </source>
</evidence>
<evidence type="ECO:0000256" key="1">
    <source>
        <dbReference type="ARBA" id="ARBA00004370"/>
    </source>
</evidence>
<dbReference type="Gene3D" id="1.20.1600.10">
    <property type="entry name" value="Outer membrane efflux proteins (OEP)"/>
    <property type="match status" value="1"/>
</dbReference>